<name>A0A5B6TBD7_9BACT</name>
<dbReference type="EMBL" id="VKKY01000003">
    <property type="protein sequence ID" value="KAA3436910.1"/>
    <property type="molecule type" value="Genomic_DNA"/>
</dbReference>
<organism evidence="1 2">
    <name type="scientific">Rufibacter hautae</name>
    <dbReference type="NCBI Taxonomy" id="2595005"/>
    <lineage>
        <taxon>Bacteria</taxon>
        <taxon>Pseudomonadati</taxon>
        <taxon>Bacteroidota</taxon>
        <taxon>Cytophagia</taxon>
        <taxon>Cytophagales</taxon>
        <taxon>Hymenobacteraceae</taxon>
        <taxon>Rufibacter</taxon>
    </lineage>
</organism>
<protein>
    <submittedName>
        <fullName evidence="1">Uncharacterized protein</fullName>
    </submittedName>
</protein>
<evidence type="ECO:0000313" key="1">
    <source>
        <dbReference type="EMBL" id="KAA3436910.1"/>
    </source>
</evidence>
<evidence type="ECO:0000313" key="2">
    <source>
        <dbReference type="Proteomes" id="UP000324133"/>
    </source>
</evidence>
<sequence length="80" mass="8875">MTQREVTDQDNLTWTCVQTYAGLSDQAAEKATELSESEEGTVTVVCTPSGQAQTVRVELPKDWLESVSDEELVQKIEQGR</sequence>
<reference evidence="1 2" key="1">
    <citation type="submission" date="2019-07" db="EMBL/GenBank/DDBJ databases">
        <title>Rufibacter sp. nov., isolated from lake sediment.</title>
        <authorList>
            <person name="Qu J.-H."/>
        </authorList>
    </citation>
    <scope>NUCLEOTIDE SEQUENCE [LARGE SCALE GENOMIC DNA]</scope>
    <source>
        <strain evidence="1 2">NBS58-1</strain>
    </source>
</reference>
<dbReference type="AlphaFoldDB" id="A0A5B6TBD7"/>
<comment type="caution">
    <text evidence="1">The sequence shown here is derived from an EMBL/GenBank/DDBJ whole genome shotgun (WGS) entry which is preliminary data.</text>
</comment>
<dbReference type="RefSeq" id="WP_149092851.1">
    <property type="nucleotide sequence ID" value="NZ_VKKY01000003.1"/>
</dbReference>
<proteinExistence type="predicted"/>
<dbReference type="OrthoDB" id="531817at2"/>
<keyword evidence="2" id="KW-1185">Reference proteome</keyword>
<accession>A0A5B6TBD7</accession>
<dbReference type="Proteomes" id="UP000324133">
    <property type="component" value="Unassembled WGS sequence"/>
</dbReference>
<gene>
    <name evidence="1" type="ORF">FOA19_21280</name>
</gene>